<sequence length="298" mass="33385">MVVDMLTDQQIETYRRDGYLVIPRLIQGEQLAELRDLTDRIVAEARGVTANDDLYDLEASHSAALPRVRRLKPVIFKRYAFFHALARDPKITSILAQLLGPAIRQHGGKLNMKSAGYGSPVEWHQDWAFYPHTNDDVLATGIYLDDCDMDNGALMVIPGSHHGPTWDHHADGRFCGAMNPDACDIDFDKAVPLTGPAGSMTIHHVRLVHGSALNRSNRQRRLLLHEYTAADAWPLLGVANFEEFNSRMVLGEPTIEPRVVAAPIRMPLPPADHQGSIYENQRGTGRRFFETYEEGVRA</sequence>
<dbReference type="InterPro" id="IPR008775">
    <property type="entry name" value="Phytyl_CoA_dOase-like"/>
</dbReference>
<dbReference type="PANTHER" id="PTHR20883:SF46">
    <property type="entry name" value="PHYTANOYL-COA HYDROXYLASE"/>
    <property type="match status" value="1"/>
</dbReference>
<dbReference type="AlphaFoldDB" id="A0A512N536"/>
<name>A0A512N536_9HYPH</name>
<dbReference type="SUPFAM" id="SSF51197">
    <property type="entry name" value="Clavaminate synthase-like"/>
    <property type="match status" value="1"/>
</dbReference>
<dbReference type="PANTHER" id="PTHR20883">
    <property type="entry name" value="PHYTANOYL-COA DIOXYGENASE DOMAIN CONTAINING 1"/>
    <property type="match status" value="1"/>
</dbReference>
<accession>A0A512N536</accession>
<dbReference type="Gene3D" id="2.60.120.620">
    <property type="entry name" value="q2cbj1_9rhob like domain"/>
    <property type="match status" value="1"/>
</dbReference>
<gene>
    <name evidence="1" type="ORF">RSO01_12730</name>
</gene>
<organism evidence="1 2">
    <name type="scientific">Reyranella soli</name>
    <dbReference type="NCBI Taxonomy" id="1230389"/>
    <lineage>
        <taxon>Bacteria</taxon>
        <taxon>Pseudomonadati</taxon>
        <taxon>Pseudomonadota</taxon>
        <taxon>Alphaproteobacteria</taxon>
        <taxon>Hyphomicrobiales</taxon>
        <taxon>Reyranellaceae</taxon>
        <taxon>Reyranella</taxon>
    </lineage>
</organism>
<proteinExistence type="predicted"/>
<reference evidence="1 2" key="1">
    <citation type="submission" date="2019-07" db="EMBL/GenBank/DDBJ databases">
        <title>Whole genome shotgun sequence of Reyranella soli NBRC 108950.</title>
        <authorList>
            <person name="Hosoyama A."/>
            <person name="Uohara A."/>
            <person name="Ohji S."/>
            <person name="Ichikawa N."/>
        </authorList>
    </citation>
    <scope>NUCLEOTIDE SEQUENCE [LARGE SCALE GENOMIC DNA]</scope>
    <source>
        <strain evidence="1 2">NBRC 108950</strain>
    </source>
</reference>
<evidence type="ECO:0000313" key="1">
    <source>
        <dbReference type="EMBL" id="GEP54107.1"/>
    </source>
</evidence>
<protein>
    <submittedName>
        <fullName evidence="1">Syringomycin biosynthesis enzyme</fullName>
    </submittedName>
</protein>
<dbReference type="GO" id="GO:0016706">
    <property type="term" value="F:2-oxoglutarate-dependent dioxygenase activity"/>
    <property type="evidence" value="ECO:0007669"/>
    <property type="project" value="UniProtKB-ARBA"/>
</dbReference>
<keyword evidence="2" id="KW-1185">Reference proteome</keyword>
<dbReference type="EMBL" id="BKAJ01000022">
    <property type="protein sequence ID" value="GEP54107.1"/>
    <property type="molecule type" value="Genomic_DNA"/>
</dbReference>
<dbReference type="Pfam" id="PF05721">
    <property type="entry name" value="PhyH"/>
    <property type="match status" value="1"/>
</dbReference>
<comment type="caution">
    <text evidence="1">The sequence shown here is derived from an EMBL/GenBank/DDBJ whole genome shotgun (WGS) entry which is preliminary data.</text>
</comment>
<dbReference type="Proteomes" id="UP000321058">
    <property type="component" value="Unassembled WGS sequence"/>
</dbReference>
<dbReference type="GO" id="GO:0005506">
    <property type="term" value="F:iron ion binding"/>
    <property type="evidence" value="ECO:0007669"/>
    <property type="project" value="UniProtKB-ARBA"/>
</dbReference>
<evidence type="ECO:0000313" key="2">
    <source>
        <dbReference type="Proteomes" id="UP000321058"/>
    </source>
</evidence>